<dbReference type="GO" id="GO:0003677">
    <property type="term" value="F:DNA binding"/>
    <property type="evidence" value="ECO:0007669"/>
    <property type="project" value="InterPro"/>
</dbReference>
<dbReference type="CTD" id="80152"/>
<organism evidence="8 9">
    <name type="scientific">Notechis scutatus</name>
    <name type="common">mainland tiger snake</name>
    <dbReference type="NCBI Taxonomy" id="8663"/>
    <lineage>
        <taxon>Eukaryota</taxon>
        <taxon>Metazoa</taxon>
        <taxon>Chordata</taxon>
        <taxon>Craniata</taxon>
        <taxon>Vertebrata</taxon>
        <taxon>Euteleostomi</taxon>
        <taxon>Lepidosauria</taxon>
        <taxon>Squamata</taxon>
        <taxon>Bifurcata</taxon>
        <taxon>Unidentata</taxon>
        <taxon>Episquamata</taxon>
        <taxon>Toxicofera</taxon>
        <taxon>Serpentes</taxon>
        <taxon>Colubroidea</taxon>
        <taxon>Elapidae</taxon>
        <taxon>Hydrophiinae</taxon>
        <taxon>Notechis</taxon>
    </lineage>
</organism>
<dbReference type="GO" id="GO:0005634">
    <property type="term" value="C:nucleus"/>
    <property type="evidence" value="ECO:0007669"/>
    <property type="project" value="UniProtKB-SubCell"/>
</dbReference>
<feature type="compositionally biased region" description="Polar residues" evidence="6">
    <location>
        <begin position="132"/>
        <end position="145"/>
    </location>
</feature>
<evidence type="ECO:0000256" key="5">
    <source>
        <dbReference type="ARBA" id="ARBA00023242"/>
    </source>
</evidence>
<accession>A0A6J1UIS4</accession>
<evidence type="ECO:0000313" key="8">
    <source>
        <dbReference type="Proteomes" id="UP000504612"/>
    </source>
</evidence>
<dbReference type="GO" id="GO:0000278">
    <property type="term" value="P:mitotic cell cycle"/>
    <property type="evidence" value="ECO:0007669"/>
    <property type="project" value="TreeGrafter"/>
</dbReference>
<dbReference type="Gene3D" id="1.10.20.10">
    <property type="entry name" value="Histone, subunit A"/>
    <property type="match status" value="1"/>
</dbReference>
<keyword evidence="4" id="KW-0158">Chromosome</keyword>
<evidence type="ECO:0000256" key="4">
    <source>
        <dbReference type="ARBA" id="ARBA00022454"/>
    </source>
</evidence>
<dbReference type="GO" id="GO:0007059">
    <property type="term" value="P:chromosome segregation"/>
    <property type="evidence" value="ECO:0007669"/>
    <property type="project" value="TreeGrafter"/>
</dbReference>
<evidence type="ECO:0000256" key="6">
    <source>
        <dbReference type="SAM" id="MobiDB-lite"/>
    </source>
</evidence>
<feature type="compositionally biased region" description="Low complexity" evidence="6">
    <location>
        <begin position="98"/>
        <end position="109"/>
    </location>
</feature>
<feature type="compositionally biased region" description="Polar residues" evidence="6">
    <location>
        <begin position="290"/>
        <end position="303"/>
    </location>
</feature>
<dbReference type="PANTHER" id="PTHR46904:SF1">
    <property type="entry name" value="CENTROMERE PROTEIN T"/>
    <property type="match status" value="1"/>
</dbReference>
<feature type="compositionally biased region" description="Polar residues" evidence="6">
    <location>
        <begin position="152"/>
        <end position="167"/>
    </location>
</feature>
<feature type="compositionally biased region" description="Basic and acidic residues" evidence="6">
    <location>
        <begin position="211"/>
        <end position="225"/>
    </location>
</feature>
<feature type="region of interest" description="Disordered" evidence="6">
    <location>
        <begin position="1"/>
        <end position="30"/>
    </location>
</feature>
<proteinExistence type="inferred from homology"/>
<evidence type="ECO:0000259" key="7">
    <source>
        <dbReference type="Pfam" id="PF15511"/>
    </source>
</evidence>
<evidence type="ECO:0000313" key="9">
    <source>
        <dbReference type="RefSeq" id="XP_026527779.1"/>
    </source>
</evidence>
<dbReference type="CDD" id="cd22920">
    <property type="entry name" value="HFD_CENP-T"/>
    <property type="match status" value="1"/>
</dbReference>
<dbReference type="GO" id="GO:0051382">
    <property type="term" value="P:kinetochore assembly"/>
    <property type="evidence" value="ECO:0007669"/>
    <property type="project" value="InterPro"/>
</dbReference>
<comment type="subcellular location">
    <subcellularLocation>
        <location evidence="2">Chromosome</location>
    </subcellularLocation>
    <subcellularLocation>
        <location evidence="1">Nucleus</location>
    </subcellularLocation>
</comment>
<dbReference type="KEGG" id="nss:113414883"/>
<sequence>MASRRSLRRQQPEEEPQRRRKSLRLAKEKTAPFNYQRSLAYQAPANSAQLDVVTPRTVFKKVLQTQPIVSPLVSEKPDSPKPVDTIFHFPVKLGSSSSLEVSLSDSIPSQKHRIARHTTRSKKVRVSEFERNLNNQLHSSTSAENNPEDQKTTTPQSNNTEALSTETELFLPPHSREEDETEPSNVLPEPDLARQSLGRRSVPSLHQTRLARQEEISGMEVEKVAESSPPQILMPGTESTIEAETESMEKEESYQEKCQESSQDGGKESRPSLGKEKLTPGPEDAKGSIESISQKRIVTPQRQQRTHFHGSSPDEELFTLIESLKTGLGTRRSSTPINAELPRASQRHFSTWLSRKTVSRSVNEMAALITKELDNIIPELAGQDMAKIDAGEGASLREISKWTWLIVSQLMCGSLCENYVEKCSEWRILKSAQLLACELLRHEARQAMRDRTNPQTGDRNRTNEMNVETEQILEFEAEDNTEVEEMSESEDVEPTGSTPAFVRTKAFHCTPLLSSPRVSKEVASGSPVKRNLVQRVPKPAKKARREKQEPSLPSTLVKKMFTHYVKMPVTKEALQVVDRCVNVYFKHLSNDLEAYVNHARRKTAEPADLELLMRRQGLITDKMPLNVLVERHLPLEYRKLLIPVAVSGNKVIPQKLK</sequence>
<comment type="similarity">
    <text evidence="3">Belongs to the CENP-T/CNN1 family.</text>
</comment>
<keyword evidence="8" id="KW-1185">Reference proteome</keyword>
<feature type="compositionally biased region" description="Basic residues" evidence="6">
    <location>
        <begin position="110"/>
        <end position="124"/>
    </location>
</feature>
<dbReference type="InterPro" id="IPR009072">
    <property type="entry name" value="Histone-fold"/>
</dbReference>
<keyword evidence="5" id="KW-0539">Nucleus</keyword>
<dbReference type="InterPro" id="IPR035425">
    <property type="entry name" value="CENP-T/H4_C"/>
</dbReference>
<evidence type="ECO:0000256" key="1">
    <source>
        <dbReference type="ARBA" id="ARBA00004123"/>
    </source>
</evidence>
<dbReference type="GO" id="GO:0046982">
    <property type="term" value="F:protein heterodimerization activity"/>
    <property type="evidence" value="ECO:0007669"/>
    <property type="project" value="InterPro"/>
</dbReference>
<dbReference type="PANTHER" id="PTHR46904">
    <property type="entry name" value="CENTROMERE PROTEIN T"/>
    <property type="match status" value="1"/>
</dbReference>
<name>A0A6J1UIS4_9SAUR</name>
<protein>
    <submittedName>
        <fullName evidence="9">Centromere protein T</fullName>
    </submittedName>
</protein>
<evidence type="ECO:0000256" key="3">
    <source>
        <dbReference type="ARBA" id="ARBA00010137"/>
    </source>
</evidence>
<dbReference type="SUPFAM" id="SSF47113">
    <property type="entry name" value="Histone-fold"/>
    <property type="match status" value="1"/>
</dbReference>
<dbReference type="Pfam" id="PF15511">
    <property type="entry name" value="CENP-T_C"/>
    <property type="match status" value="1"/>
</dbReference>
<dbReference type="GeneID" id="113414883"/>
<feature type="compositionally biased region" description="Basic and acidic residues" evidence="6">
    <location>
        <begin position="247"/>
        <end position="287"/>
    </location>
</feature>
<feature type="region of interest" description="Disordered" evidence="6">
    <location>
        <begin position="98"/>
        <end position="313"/>
    </location>
</feature>
<gene>
    <name evidence="9" type="primary">CENPT</name>
</gene>
<reference evidence="9" key="1">
    <citation type="submission" date="2025-08" db="UniProtKB">
        <authorList>
            <consortium name="RefSeq"/>
        </authorList>
    </citation>
    <scope>IDENTIFICATION</scope>
</reference>
<feature type="domain" description="CENP-T/Histone H4 histone fold" evidence="7">
    <location>
        <begin position="546"/>
        <end position="643"/>
    </location>
</feature>
<evidence type="ECO:0000256" key="2">
    <source>
        <dbReference type="ARBA" id="ARBA00004286"/>
    </source>
</evidence>
<dbReference type="InterPro" id="IPR028255">
    <property type="entry name" value="CENP-T"/>
</dbReference>
<dbReference type="AlphaFoldDB" id="A0A6J1UIS4"/>
<dbReference type="Proteomes" id="UP000504612">
    <property type="component" value="Unplaced"/>
</dbReference>
<dbReference type="RefSeq" id="XP_026527779.1">
    <property type="nucleotide sequence ID" value="XM_026671994.1"/>
</dbReference>
<dbReference type="GO" id="GO:0000776">
    <property type="term" value="C:kinetochore"/>
    <property type="evidence" value="ECO:0007669"/>
    <property type="project" value="InterPro"/>
</dbReference>